<evidence type="ECO:0000256" key="1">
    <source>
        <dbReference type="ARBA" id="ARBA00004651"/>
    </source>
</evidence>
<feature type="transmembrane region" description="Helical" evidence="8">
    <location>
        <begin position="483"/>
        <end position="502"/>
    </location>
</feature>
<dbReference type="Gene3D" id="2.60.120.260">
    <property type="entry name" value="Galactose-binding domain-like"/>
    <property type="match status" value="2"/>
</dbReference>
<dbReference type="PANTHER" id="PTHR33908">
    <property type="entry name" value="MANNOSYLTRANSFERASE YKCB-RELATED"/>
    <property type="match status" value="1"/>
</dbReference>
<accession>A0AAP5I5Q6</accession>
<evidence type="ECO:0000256" key="6">
    <source>
        <dbReference type="ARBA" id="ARBA00022989"/>
    </source>
</evidence>
<keyword evidence="3 9" id="KW-0328">Glycosyltransferase</keyword>
<feature type="transmembrane region" description="Helical" evidence="8">
    <location>
        <begin position="774"/>
        <end position="798"/>
    </location>
</feature>
<dbReference type="EMBL" id="JAALHA020000002">
    <property type="protein sequence ID" value="MDR9894177.1"/>
    <property type="molecule type" value="Genomic_DNA"/>
</dbReference>
<gene>
    <name evidence="9" type="ORF">G7B40_006270</name>
</gene>
<evidence type="ECO:0000256" key="5">
    <source>
        <dbReference type="ARBA" id="ARBA00022692"/>
    </source>
</evidence>
<evidence type="ECO:0000256" key="3">
    <source>
        <dbReference type="ARBA" id="ARBA00022676"/>
    </source>
</evidence>
<feature type="transmembrane region" description="Helical" evidence="8">
    <location>
        <begin position="445"/>
        <end position="463"/>
    </location>
</feature>
<feature type="transmembrane region" description="Helical" evidence="8">
    <location>
        <begin position="653"/>
        <end position="670"/>
    </location>
</feature>
<keyword evidence="4 9" id="KW-0808">Transferase</keyword>
<keyword evidence="2" id="KW-1003">Cell membrane</keyword>
<evidence type="ECO:0000256" key="8">
    <source>
        <dbReference type="SAM" id="Phobius"/>
    </source>
</evidence>
<feature type="transmembrane region" description="Helical" evidence="8">
    <location>
        <begin position="677"/>
        <end position="696"/>
    </location>
</feature>
<dbReference type="GO" id="GO:0016763">
    <property type="term" value="F:pentosyltransferase activity"/>
    <property type="evidence" value="ECO:0007669"/>
    <property type="project" value="TreeGrafter"/>
</dbReference>
<name>A0AAP5I5Q6_9CYAN</name>
<evidence type="ECO:0000313" key="10">
    <source>
        <dbReference type="Proteomes" id="UP000667802"/>
    </source>
</evidence>
<dbReference type="RefSeq" id="WP_208349116.1">
    <property type="nucleotide sequence ID" value="NZ_JAALHA020000002.1"/>
</dbReference>
<keyword evidence="5 8" id="KW-0812">Transmembrane</keyword>
<evidence type="ECO:0000256" key="4">
    <source>
        <dbReference type="ARBA" id="ARBA00022679"/>
    </source>
</evidence>
<comment type="caution">
    <text evidence="9">The sequence shown here is derived from an EMBL/GenBank/DDBJ whole genome shotgun (WGS) entry which is preliminary data.</text>
</comment>
<dbReference type="GO" id="GO:0005886">
    <property type="term" value="C:plasma membrane"/>
    <property type="evidence" value="ECO:0007669"/>
    <property type="project" value="UniProtKB-SubCell"/>
</dbReference>
<keyword evidence="7 8" id="KW-0472">Membrane</keyword>
<dbReference type="Proteomes" id="UP000667802">
    <property type="component" value="Unassembled WGS sequence"/>
</dbReference>
<evidence type="ECO:0000256" key="7">
    <source>
        <dbReference type="ARBA" id="ARBA00023136"/>
    </source>
</evidence>
<comment type="subcellular location">
    <subcellularLocation>
        <location evidence="1">Cell membrane</location>
        <topology evidence="1">Multi-pass membrane protein</topology>
    </subcellularLocation>
</comment>
<feature type="transmembrane region" description="Helical" evidence="8">
    <location>
        <begin position="833"/>
        <end position="848"/>
    </location>
</feature>
<dbReference type="SUPFAM" id="SSF49785">
    <property type="entry name" value="Galactose-binding domain-like"/>
    <property type="match status" value="1"/>
</dbReference>
<evidence type="ECO:0000313" key="9">
    <source>
        <dbReference type="EMBL" id="MDR9894177.1"/>
    </source>
</evidence>
<feature type="transmembrane region" description="Helical" evidence="8">
    <location>
        <begin position="915"/>
        <end position="933"/>
    </location>
</feature>
<dbReference type="PANTHER" id="PTHR33908:SF11">
    <property type="entry name" value="MEMBRANE PROTEIN"/>
    <property type="match status" value="1"/>
</dbReference>
<sequence>MKRLTSWLSLGLMLTLGLLLGMLGFSICEKIPTSIERVVWSENAQWIAPQSPNYRFYARHTFDIPGDVQAGWLQLSADNDFKLYVNGQLVARENSALNSSLGLAAGIKIPRSQDFNDNHHYHIQTANYLLASSKDWKLTSYVDLTSFLRPGKNVIGLEILKGKTNPRFVLEGAVYPVANAPPIELTTGVKKWVVSNLSEAYQSLQWYNPDFVDVNWSQAKVLHRVTEATYSRLSKSLFERPLQGTWISGTQSAKGQVWLRGRWKIPSADISRAYIRFAGNGDYSLLLNGSLIKHYNVENGNSLHLIEVTKFLYPGDNILAVSLANPINAPLPNGVSFFLDGWTHTDKGEIVSEIKSDRTWSSLTQITPGWTEGAGETQPVTLLNLPQAQQFERSFEGNAYLLNYPNYLLHQGFWQLAGIIFAVGYALILGLWLEPHKSWWDSFNIGTAILSPGTLFLICISLLKHRYGESETGLLFAHSHSNYLILLGFTGSFVLTLLFYLIRSHHHVRKFAQWFLWFVLGLVAYASLKLATQGNIFVIICLAVLAGIIASTIVCFYESKQDTTDLQHKWSIWGEWVFLAFIIGVGFGLRIYNLSFMDLDTDEHTSLDATRGILRTGAPIATSGIWYTRGPFYHYLLAFWLRLVGDSVIHGKYLSAFFGTATLILIYIIARRITGKVWIALLVTAVLAINPWEVWYSRYIRFYQVQQFMSLLSVWTFFKAFIERSRKNNYQPIFFVTLTLTLLTQEISLTLLPAFLLGFLYFYRPFNLLKDWQIVFGSFMTIVIFIYDLGFASIRLLTPLPAISDSTAPYLRLHFTNITEFASNLLVGSDRMQTLYTLLFFVGFVYFIKRQNGKIVFLFSLVFSQILLVSILCYDTAERYGYAIYPIFVLLAIYSAICITESIGAKLQGVLDGLLPIRAIALSIAILLVLGNIEPARTLAAYNESINRRNSQIFEYIQKHKQKGDVVISTLPSLAVTNLGKLDYFLMGTGYFDATYWHEGRLIDRWAGGVVLNNLEQMNRVLEKSKRVWIHIEDTRERRFRGTTWKYIETLGKPIIDSFGTRLRLWQPEDGLPSRISSQGKDLGAF</sequence>
<feature type="transmembrane region" description="Helical" evidence="8">
    <location>
        <begin position="734"/>
        <end position="762"/>
    </location>
</feature>
<reference evidence="10" key="1">
    <citation type="journal article" date="2021" name="Science">
        <title>Hunting the eagle killer: A cyanobacterial neurotoxin causes vacuolar myelinopathy.</title>
        <authorList>
            <person name="Breinlinger S."/>
            <person name="Phillips T.J."/>
            <person name="Haram B.N."/>
            <person name="Mares J."/>
            <person name="Martinez Yerena J.A."/>
            <person name="Hrouzek P."/>
            <person name="Sobotka R."/>
            <person name="Henderson W.M."/>
            <person name="Schmieder P."/>
            <person name="Williams S.M."/>
            <person name="Lauderdale J.D."/>
            <person name="Wilde H.D."/>
            <person name="Gerrin W."/>
            <person name="Kust A."/>
            <person name="Washington J.W."/>
            <person name="Wagner C."/>
            <person name="Geier B."/>
            <person name="Liebeke M."/>
            <person name="Enke H."/>
            <person name="Niedermeyer T.H.J."/>
            <person name="Wilde S.B."/>
        </authorList>
    </citation>
    <scope>NUCLEOTIDE SEQUENCE [LARGE SCALE GENOMIC DNA]</scope>
    <source>
        <strain evidence="10">Thurmond2011</strain>
    </source>
</reference>
<feature type="transmembrane region" description="Helical" evidence="8">
    <location>
        <begin position="570"/>
        <end position="592"/>
    </location>
</feature>
<protein>
    <submittedName>
        <fullName evidence="9">Glycosyltransferase family 39 protein</fullName>
        <ecNumber evidence="9">2.4.-.-</ecNumber>
    </submittedName>
</protein>
<keyword evidence="10" id="KW-1185">Reference proteome</keyword>
<feature type="transmembrane region" description="Helical" evidence="8">
    <location>
        <begin position="537"/>
        <end position="558"/>
    </location>
</feature>
<dbReference type="InterPro" id="IPR008979">
    <property type="entry name" value="Galactose-bd-like_sf"/>
</dbReference>
<dbReference type="GO" id="GO:0009103">
    <property type="term" value="P:lipopolysaccharide biosynthetic process"/>
    <property type="evidence" value="ECO:0007669"/>
    <property type="project" value="UniProtKB-ARBA"/>
</dbReference>
<keyword evidence="6 8" id="KW-1133">Transmembrane helix</keyword>
<feature type="transmembrane region" description="Helical" evidence="8">
    <location>
        <begin position="855"/>
        <end position="877"/>
    </location>
</feature>
<feature type="transmembrane region" description="Helical" evidence="8">
    <location>
        <begin position="883"/>
        <end position="903"/>
    </location>
</feature>
<dbReference type="EC" id="2.4.-.-" evidence="9"/>
<dbReference type="InterPro" id="IPR050297">
    <property type="entry name" value="LipidA_mod_glycosyltrf_83"/>
</dbReference>
<proteinExistence type="predicted"/>
<organism evidence="9 10">
    <name type="scientific">Aetokthonos hydrillicola Thurmond2011</name>
    <dbReference type="NCBI Taxonomy" id="2712845"/>
    <lineage>
        <taxon>Bacteria</taxon>
        <taxon>Bacillati</taxon>
        <taxon>Cyanobacteriota</taxon>
        <taxon>Cyanophyceae</taxon>
        <taxon>Nostocales</taxon>
        <taxon>Hapalosiphonaceae</taxon>
        <taxon>Aetokthonos</taxon>
    </lineage>
</organism>
<dbReference type="AlphaFoldDB" id="A0AAP5I5Q6"/>
<evidence type="ECO:0000256" key="2">
    <source>
        <dbReference type="ARBA" id="ARBA00022475"/>
    </source>
</evidence>
<feature type="transmembrane region" description="Helical" evidence="8">
    <location>
        <begin position="413"/>
        <end position="433"/>
    </location>
</feature>
<feature type="transmembrane region" description="Helical" evidence="8">
    <location>
        <begin position="514"/>
        <end position="531"/>
    </location>
</feature>